<dbReference type="GO" id="GO:0003723">
    <property type="term" value="F:RNA binding"/>
    <property type="evidence" value="ECO:0007669"/>
    <property type="project" value="InterPro"/>
</dbReference>
<evidence type="ECO:0000313" key="2">
    <source>
        <dbReference type="Proteomes" id="UP000294702"/>
    </source>
</evidence>
<dbReference type="RefSeq" id="WP_132690764.1">
    <property type="nucleotide sequence ID" value="NZ_SMFT01000002.1"/>
</dbReference>
<name>A0A4R1G5F1_9PAST</name>
<proteinExistence type="predicted"/>
<dbReference type="InterPro" id="IPR053735">
    <property type="entry name" value="Type_III_TA_endoRNase"/>
</dbReference>
<dbReference type="Pfam" id="PF13958">
    <property type="entry name" value="ToxN_toxin"/>
    <property type="match status" value="1"/>
</dbReference>
<gene>
    <name evidence="1" type="ORF">EV694_1374</name>
</gene>
<protein>
    <submittedName>
        <fullName evidence="1">Protein AbiQ</fullName>
    </submittedName>
</protein>
<dbReference type="Gene3D" id="3.10.129.130">
    <property type="match status" value="1"/>
</dbReference>
<accession>A0A4R1G5F1</accession>
<organism evidence="1 2">
    <name type="scientific">Volucribacter psittacicida</name>
    <dbReference type="NCBI Taxonomy" id="203482"/>
    <lineage>
        <taxon>Bacteria</taxon>
        <taxon>Pseudomonadati</taxon>
        <taxon>Pseudomonadota</taxon>
        <taxon>Gammaproteobacteria</taxon>
        <taxon>Pasteurellales</taxon>
        <taxon>Pasteurellaceae</taxon>
        <taxon>Volucribacter</taxon>
    </lineage>
</organism>
<dbReference type="Proteomes" id="UP000294702">
    <property type="component" value="Unassembled WGS sequence"/>
</dbReference>
<dbReference type="AlphaFoldDB" id="A0A4R1G5F1"/>
<dbReference type="GO" id="GO:0004521">
    <property type="term" value="F:RNA endonuclease activity"/>
    <property type="evidence" value="ECO:0007669"/>
    <property type="project" value="InterPro"/>
</dbReference>
<keyword evidence="2" id="KW-1185">Reference proteome</keyword>
<evidence type="ECO:0000313" key="1">
    <source>
        <dbReference type="EMBL" id="TCJ98941.1"/>
    </source>
</evidence>
<reference evidence="1 2" key="1">
    <citation type="submission" date="2019-03" db="EMBL/GenBank/DDBJ databases">
        <title>Genomic Encyclopedia of Type Strains, Phase IV (KMG-IV): sequencing the most valuable type-strain genomes for metagenomic binning, comparative biology and taxonomic classification.</title>
        <authorList>
            <person name="Goeker M."/>
        </authorList>
    </citation>
    <scope>NUCLEOTIDE SEQUENCE [LARGE SCALE GENOMIC DNA]</scope>
    <source>
        <strain evidence="1 2">DSM 15534</strain>
    </source>
</reference>
<dbReference type="EMBL" id="SMFT01000002">
    <property type="protein sequence ID" value="TCJ98941.1"/>
    <property type="molecule type" value="Genomic_DNA"/>
</dbReference>
<dbReference type="OrthoDB" id="7069349at2"/>
<dbReference type="InterPro" id="IPR025911">
    <property type="entry name" value="ToxN/AbiQ_toxin"/>
</dbReference>
<comment type="caution">
    <text evidence="1">The sequence shown here is derived from an EMBL/GenBank/DDBJ whole genome shotgun (WGS) entry which is preliminary data.</text>
</comment>
<sequence length="158" mass="18872">MSDRLRLYRISEDYLNFLREIEPKIPMNKDNGKSRPFVGIVFSINSMKYIAPLSSKRAKGQTDFKIKIGDEEKSSIRFAYMFPIVEKALIEIDYTKEYKLDEKYTALLINEDLFINQHKERIYEIAAKTYKNAVTKRFNFEKFCCDFVKLEQRMETYL</sequence>